<name>X1BIH2_9ZZZZ</name>
<protein>
    <recommendedName>
        <fullName evidence="2">HNH nuclease domain-containing protein</fullName>
    </recommendedName>
</protein>
<gene>
    <name evidence="1" type="ORF">S01H4_42931</name>
</gene>
<dbReference type="EMBL" id="BART01023630">
    <property type="protein sequence ID" value="GAG94840.1"/>
    <property type="molecule type" value="Genomic_DNA"/>
</dbReference>
<evidence type="ECO:0000313" key="1">
    <source>
        <dbReference type="EMBL" id="GAG94840.1"/>
    </source>
</evidence>
<sequence length="130" mass="15784">MKKELRIRVYNKYGKRCAYCGNEIEYKDMQVDHLLSKAQWNTHPKVLNYYYDGNGITIGITNIDDFKNLMPSCRRCNHYKRAETLSQFRNYINTLHQRIRNNYIVKVAIDYELIEFKKFDGMFYFEKLDK</sequence>
<proteinExistence type="predicted"/>
<comment type="caution">
    <text evidence="1">The sequence shown here is derived from an EMBL/GenBank/DDBJ whole genome shotgun (WGS) entry which is preliminary data.</text>
</comment>
<accession>X1BIH2</accession>
<dbReference type="InterPro" id="IPR003615">
    <property type="entry name" value="HNH_nuc"/>
</dbReference>
<evidence type="ECO:0008006" key="2">
    <source>
        <dbReference type="Google" id="ProtNLM"/>
    </source>
</evidence>
<reference evidence="1" key="1">
    <citation type="journal article" date="2014" name="Front. Microbiol.">
        <title>High frequency of phylogenetically diverse reductive dehalogenase-homologous genes in deep subseafloor sedimentary metagenomes.</title>
        <authorList>
            <person name="Kawai M."/>
            <person name="Futagami T."/>
            <person name="Toyoda A."/>
            <person name="Takaki Y."/>
            <person name="Nishi S."/>
            <person name="Hori S."/>
            <person name="Arai W."/>
            <person name="Tsubouchi T."/>
            <person name="Morono Y."/>
            <person name="Uchiyama I."/>
            <person name="Ito T."/>
            <person name="Fujiyama A."/>
            <person name="Inagaki F."/>
            <person name="Takami H."/>
        </authorList>
    </citation>
    <scope>NUCLEOTIDE SEQUENCE</scope>
    <source>
        <strain evidence="1">Expedition CK06-06</strain>
    </source>
</reference>
<dbReference type="CDD" id="cd00085">
    <property type="entry name" value="HNHc"/>
    <property type="match status" value="1"/>
</dbReference>
<organism evidence="1">
    <name type="scientific">marine sediment metagenome</name>
    <dbReference type="NCBI Taxonomy" id="412755"/>
    <lineage>
        <taxon>unclassified sequences</taxon>
        <taxon>metagenomes</taxon>
        <taxon>ecological metagenomes</taxon>
    </lineage>
</organism>
<dbReference type="Gene3D" id="1.10.30.50">
    <property type="match status" value="1"/>
</dbReference>
<dbReference type="AlphaFoldDB" id="X1BIH2"/>